<protein>
    <submittedName>
        <fullName evidence="1">Uncharacterized protein</fullName>
    </submittedName>
</protein>
<sequence>MLIVQLQLYPAGGQIMQLEETVVPVHLHIPAKKRCQPGKGFVVHLISGVTRVILFANIDIGDKAGTFLHVVLR</sequence>
<name>A0A4V6KTP0_SERFO</name>
<proteinExistence type="predicted"/>
<organism evidence="1">
    <name type="scientific">Serratia fonticola</name>
    <dbReference type="NCBI Taxonomy" id="47917"/>
    <lineage>
        <taxon>Bacteria</taxon>
        <taxon>Pseudomonadati</taxon>
        <taxon>Pseudomonadota</taxon>
        <taxon>Gammaproteobacteria</taxon>
        <taxon>Enterobacterales</taxon>
        <taxon>Yersiniaceae</taxon>
        <taxon>Serratia</taxon>
    </lineage>
</organism>
<gene>
    <name evidence="1" type="ORF">NCTC12965_05825</name>
</gene>
<evidence type="ECO:0000313" key="1">
    <source>
        <dbReference type="EMBL" id="VTR49548.1"/>
    </source>
</evidence>
<reference evidence="1" key="1">
    <citation type="submission" date="2019-05" db="EMBL/GenBank/DDBJ databases">
        <authorList>
            <consortium name="Pathogen Informatics"/>
        </authorList>
    </citation>
    <scope>NUCLEOTIDE SEQUENCE [LARGE SCALE GENOMIC DNA]</scope>
    <source>
        <strain evidence="1">NCTC12965</strain>
    </source>
</reference>
<accession>A0A4V6KTP0</accession>
<dbReference type="AlphaFoldDB" id="A0A4V6KTP0"/>
<dbReference type="EMBL" id="CABEEZ010000120">
    <property type="protein sequence ID" value="VTR49548.1"/>
    <property type="molecule type" value="Genomic_DNA"/>
</dbReference>